<dbReference type="AlphaFoldDB" id="A0A6A4QVV7"/>
<comment type="caution">
    <text evidence="2">The sequence shown here is derived from an EMBL/GenBank/DDBJ whole genome shotgun (WGS) entry which is preliminary data.</text>
</comment>
<sequence length="52" mass="6250">MNPTISYFCFSNVCVKLITFPMGVLFASLELIYFLSCFFLFWFWRPFFPVFA</sequence>
<protein>
    <submittedName>
        <fullName evidence="2">Uncharacterized protein</fullName>
    </submittedName>
</protein>
<accession>A0A6A4QVV7</accession>
<feature type="transmembrane region" description="Helical" evidence="1">
    <location>
        <begin position="20"/>
        <end position="44"/>
    </location>
</feature>
<keyword evidence="1" id="KW-0812">Transmembrane</keyword>
<evidence type="ECO:0000313" key="3">
    <source>
        <dbReference type="Proteomes" id="UP000447434"/>
    </source>
</evidence>
<dbReference type="Proteomes" id="UP000447434">
    <property type="component" value="Chromosome 2"/>
</dbReference>
<keyword evidence="3" id="KW-1185">Reference proteome</keyword>
<keyword evidence="1" id="KW-0472">Membrane</keyword>
<gene>
    <name evidence="2" type="ORF">Lalb_Chr02g0140751</name>
</gene>
<reference evidence="3" key="1">
    <citation type="journal article" date="2020" name="Nat. Commun.">
        <title>Genome sequence of the cluster root forming white lupin.</title>
        <authorList>
            <person name="Hufnagel B."/>
            <person name="Marques A."/>
            <person name="Soriano A."/>
            <person name="Marques L."/>
            <person name="Divol F."/>
            <person name="Doumas P."/>
            <person name="Sallet E."/>
            <person name="Mancinotti D."/>
            <person name="Carrere S."/>
            <person name="Marande W."/>
            <person name="Arribat S."/>
            <person name="Keller J."/>
            <person name="Huneau C."/>
            <person name="Blein T."/>
            <person name="Aime D."/>
            <person name="Laguerre M."/>
            <person name="Taylor J."/>
            <person name="Schubert V."/>
            <person name="Nelson M."/>
            <person name="Geu-Flores F."/>
            <person name="Crespi M."/>
            <person name="Gallardo-Guerrero K."/>
            <person name="Delaux P.-M."/>
            <person name="Salse J."/>
            <person name="Berges H."/>
            <person name="Guyot R."/>
            <person name="Gouzy J."/>
            <person name="Peret B."/>
        </authorList>
    </citation>
    <scope>NUCLEOTIDE SEQUENCE [LARGE SCALE GENOMIC DNA]</scope>
    <source>
        <strain evidence="3">cv. Amiga</strain>
    </source>
</reference>
<proteinExistence type="predicted"/>
<evidence type="ECO:0000313" key="2">
    <source>
        <dbReference type="EMBL" id="KAE9618251.1"/>
    </source>
</evidence>
<name>A0A6A4QVV7_LUPAL</name>
<keyword evidence="1" id="KW-1133">Transmembrane helix</keyword>
<dbReference type="EMBL" id="WOCE01000002">
    <property type="protein sequence ID" value="KAE9618251.1"/>
    <property type="molecule type" value="Genomic_DNA"/>
</dbReference>
<evidence type="ECO:0000256" key="1">
    <source>
        <dbReference type="SAM" id="Phobius"/>
    </source>
</evidence>
<organism evidence="2 3">
    <name type="scientific">Lupinus albus</name>
    <name type="common">White lupine</name>
    <name type="synonym">Lupinus termis</name>
    <dbReference type="NCBI Taxonomy" id="3870"/>
    <lineage>
        <taxon>Eukaryota</taxon>
        <taxon>Viridiplantae</taxon>
        <taxon>Streptophyta</taxon>
        <taxon>Embryophyta</taxon>
        <taxon>Tracheophyta</taxon>
        <taxon>Spermatophyta</taxon>
        <taxon>Magnoliopsida</taxon>
        <taxon>eudicotyledons</taxon>
        <taxon>Gunneridae</taxon>
        <taxon>Pentapetalae</taxon>
        <taxon>rosids</taxon>
        <taxon>fabids</taxon>
        <taxon>Fabales</taxon>
        <taxon>Fabaceae</taxon>
        <taxon>Papilionoideae</taxon>
        <taxon>50 kb inversion clade</taxon>
        <taxon>genistoids sensu lato</taxon>
        <taxon>core genistoids</taxon>
        <taxon>Genisteae</taxon>
        <taxon>Lupinus</taxon>
    </lineage>
</organism>